<protein>
    <submittedName>
        <fullName evidence="1">Uncharacterized protein</fullName>
    </submittedName>
</protein>
<dbReference type="AlphaFoldDB" id="A0A517P2A2"/>
<evidence type="ECO:0000313" key="2">
    <source>
        <dbReference type="Proteomes" id="UP000319817"/>
    </source>
</evidence>
<name>A0A517P2A2_9BACT</name>
<dbReference type="EMBL" id="CP036526">
    <property type="protein sequence ID" value="QDT13506.1"/>
    <property type="molecule type" value="Genomic_DNA"/>
</dbReference>
<gene>
    <name evidence="1" type="ORF">K239x_55260</name>
</gene>
<keyword evidence="2" id="KW-1185">Reference proteome</keyword>
<proteinExistence type="predicted"/>
<organism evidence="1 2">
    <name type="scientific">Stieleria marina</name>
    <dbReference type="NCBI Taxonomy" id="1930275"/>
    <lineage>
        <taxon>Bacteria</taxon>
        <taxon>Pseudomonadati</taxon>
        <taxon>Planctomycetota</taxon>
        <taxon>Planctomycetia</taxon>
        <taxon>Pirellulales</taxon>
        <taxon>Pirellulaceae</taxon>
        <taxon>Stieleria</taxon>
    </lineage>
</organism>
<accession>A0A517P2A2</accession>
<evidence type="ECO:0000313" key="1">
    <source>
        <dbReference type="EMBL" id="QDT13506.1"/>
    </source>
</evidence>
<reference evidence="1 2" key="1">
    <citation type="submission" date="2019-02" db="EMBL/GenBank/DDBJ databases">
        <title>Deep-cultivation of Planctomycetes and their phenomic and genomic characterization uncovers novel biology.</title>
        <authorList>
            <person name="Wiegand S."/>
            <person name="Jogler M."/>
            <person name="Boedeker C."/>
            <person name="Pinto D."/>
            <person name="Vollmers J."/>
            <person name="Rivas-Marin E."/>
            <person name="Kohn T."/>
            <person name="Peeters S.H."/>
            <person name="Heuer A."/>
            <person name="Rast P."/>
            <person name="Oberbeckmann S."/>
            <person name="Bunk B."/>
            <person name="Jeske O."/>
            <person name="Meyerdierks A."/>
            <person name="Storesund J.E."/>
            <person name="Kallscheuer N."/>
            <person name="Luecker S."/>
            <person name="Lage O.M."/>
            <person name="Pohl T."/>
            <person name="Merkel B.J."/>
            <person name="Hornburger P."/>
            <person name="Mueller R.-W."/>
            <person name="Bruemmer F."/>
            <person name="Labrenz M."/>
            <person name="Spormann A.M."/>
            <person name="Op den Camp H."/>
            <person name="Overmann J."/>
            <person name="Amann R."/>
            <person name="Jetten M.S.M."/>
            <person name="Mascher T."/>
            <person name="Medema M.H."/>
            <person name="Devos D.P."/>
            <person name="Kaster A.-K."/>
            <person name="Ovreas L."/>
            <person name="Rohde M."/>
            <person name="Galperin M.Y."/>
            <person name="Jogler C."/>
        </authorList>
    </citation>
    <scope>NUCLEOTIDE SEQUENCE [LARGE SCALE GENOMIC DNA]</scope>
    <source>
        <strain evidence="1 2">K23_9</strain>
    </source>
</reference>
<sequence>MYLPMPLTCTLCRVVSVEIVRYIGRKWVPMSDSGQSLWVGSADNSSDIQFAALSLPWITDHEIRRNTPKIACRPRLSNECPSDSNPCRKDHHYGRRAEFGPWIGAAVQPALRCLIKDRRLWKGNRKRQSGQSRRPAWRPDRLIPNRLLKCKPLVFQAI</sequence>
<dbReference type="Proteomes" id="UP000319817">
    <property type="component" value="Chromosome"/>
</dbReference>